<dbReference type="KEGG" id="cmar:IMCC12053_1220"/>
<evidence type="ECO:0000313" key="2">
    <source>
        <dbReference type="EMBL" id="ALI55168.1"/>
    </source>
</evidence>
<feature type="region of interest" description="Disordered" evidence="1">
    <location>
        <begin position="1"/>
        <end position="25"/>
    </location>
</feature>
<keyword evidence="3" id="KW-1185">Reference proteome</keyword>
<feature type="compositionally biased region" description="Polar residues" evidence="1">
    <location>
        <begin position="15"/>
        <end position="25"/>
    </location>
</feature>
<name>A0A0P0AB32_9RHOB</name>
<evidence type="ECO:0000313" key="3">
    <source>
        <dbReference type="Proteomes" id="UP000064920"/>
    </source>
</evidence>
<dbReference type="EMBL" id="CP012023">
    <property type="protein sequence ID" value="ALI55168.1"/>
    <property type="molecule type" value="Genomic_DNA"/>
</dbReference>
<dbReference type="Proteomes" id="UP000064920">
    <property type="component" value="Chromosome"/>
</dbReference>
<dbReference type="RefSeq" id="WP_342841886.1">
    <property type="nucleotide sequence ID" value="NZ_JBBMQJ010000001.1"/>
</dbReference>
<evidence type="ECO:0000256" key="1">
    <source>
        <dbReference type="SAM" id="MobiDB-lite"/>
    </source>
</evidence>
<gene>
    <name evidence="2" type="ORF">IMCC12053_1220</name>
</gene>
<organism evidence="2 3">
    <name type="scientific">Celeribacter marinus</name>
    <dbReference type="NCBI Taxonomy" id="1397108"/>
    <lineage>
        <taxon>Bacteria</taxon>
        <taxon>Pseudomonadati</taxon>
        <taxon>Pseudomonadota</taxon>
        <taxon>Alphaproteobacteria</taxon>
        <taxon>Rhodobacterales</taxon>
        <taxon>Roseobacteraceae</taxon>
        <taxon>Celeribacter</taxon>
    </lineage>
</organism>
<accession>A0A0P0AB32</accession>
<sequence length="66" mass="7293">MPNTVRTYTPPRLAANTNARPSSSDAPDCLVNYFLDILTNIDDMDAPEIAHALDSFGIRLTRTLKT</sequence>
<dbReference type="PATRIC" id="fig|1397108.4.peg.1249"/>
<reference evidence="2 3" key="1">
    <citation type="submission" date="2015-05" db="EMBL/GenBank/DDBJ databases">
        <authorList>
            <person name="Wang D.B."/>
            <person name="Wang M."/>
        </authorList>
    </citation>
    <scope>NUCLEOTIDE SEQUENCE [LARGE SCALE GENOMIC DNA]</scope>
    <source>
        <strain evidence="2 3">IMCC 12053</strain>
    </source>
</reference>
<proteinExistence type="predicted"/>
<protein>
    <submittedName>
        <fullName evidence="2">Uncharacterized protein</fullName>
    </submittedName>
</protein>
<dbReference type="AlphaFoldDB" id="A0A0P0AB32"/>